<sequence>MTDADAPESARIAMRRWRLGHHAFHLQLVVMNTLLTRADQACAEGRWADLTSDLVRLRTLYNGATATMALAAAFDSDMYNQVVRPSMEPPFLAPGFSAAFGREHTIMLRRIERLHHRIRAGSSTKEGRPDQVLRAHRELQRAQARNRREHVLICRRFVQDGKSLLRESEATH</sequence>
<keyword evidence="2" id="KW-1185">Reference proteome</keyword>
<gene>
    <name evidence="1" type="ORF">SAMN05216266_110126</name>
</gene>
<dbReference type="EMBL" id="FOKG01000010">
    <property type="protein sequence ID" value="SFB40991.1"/>
    <property type="molecule type" value="Genomic_DNA"/>
</dbReference>
<dbReference type="OrthoDB" id="2987626at2"/>
<proteinExistence type="predicted"/>
<name>A0A1I1ASH9_9PSEU</name>
<protein>
    <submittedName>
        <fullName evidence="1">Uncharacterized protein</fullName>
    </submittedName>
</protein>
<dbReference type="Proteomes" id="UP000243799">
    <property type="component" value="Unassembled WGS sequence"/>
</dbReference>
<dbReference type="RefSeq" id="WP_091674400.1">
    <property type="nucleotide sequence ID" value="NZ_FOKG01000010.1"/>
</dbReference>
<reference evidence="2" key="1">
    <citation type="submission" date="2016-10" db="EMBL/GenBank/DDBJ databases">
        <authorList>
            <person name="Varghese N."/>
            <person name="Submissions S."/>
        </authorList>
    </citation>
    <scope>NUCLEOTIDE SEQUENCE [LARGE SCALE GENOMIC DNA]</scope>
    <source>
        <strain evidence="2">CGMCC 4.3568</strain>
    </source>
</reference>
<evidence type="ECO:0000313" key="2">
    <source>
        <dbReference type="Proteomes" id="UP000243799"/>
    </source>
</evidence>
<dbReference type="AlphaFoldDB" id="A0A1I1ASH9"/>
<organism evidence="1 2">
    <name type="scientific">Amycolatopsis marina</name>
    <dbReference type="NCBI Taxonomy" id="490629"/>
    <lineage>
        <taxon>Bacteria</taxon>
        <taxon>Bacillati</taxon>
        <taxon>Actinomycetota</taxon>
        <taxon>Actinomycetes</taxon>
        <taxon>Pseudonocardiales</taxon>
        <taxon>Pseudonocardiaceae</taxon>
        <taxon>Amycolatopsis</taxon>
    </lineage>
</organism>
<evidence type="ECO:0000313" key="1">
    <source>
        <dbReference type="EMBL" id="SFB40991.1"/>
    </source>
</evidence>
<accession>A0A1I1ASH9</accession>
<dbReference type="STRING" id="490629.SAMN05216266_110126"/>